<feature type="region of interest" description="Disordered" evidence="5">
    <location>
        <begin position="278"/>
        <end position="314"/>
    </location>
</feature>
<keyword evidence="3" id="KW-0539">Nucleus</keyword>
<comment type="similarity">
    <text evidence="2">Belongs to the THOC5 family.</text>
</comment>
<gene>
    <name evidence="6" type="ORF">EB796_011064</name>
</gene>
<dbReference type="PANTHER" id="PTHR13375">
    <property type="entry name" value="FMS INTERACTING PROTEIN"/>
    <property type="match status" value="1"/>
</dbReference>
<evidence type="ECO:0000313" key="7">
    <source>
        <dbReference type="Proteomes" id="UP000593567"/>
    </source>
</evidence>
<comment type="caution">
    <text evidence="6">The sequence shown here is derived from an EMBL/GenBank/DDBJ whole genome shotgun (WGS) entry which is preliminary data.</text>
</comment>
<dbReference type="Proteomes" id="UP000593567">
    <property type="component" value="Unassembled WGS sequence"/>
</dbReference>
<dbReference type="Pfam" id="PF09766">
    <property type="entry name" value="FmiP_Thoc5"/>
    <property type="match status" value="1"/>
</dbReference>
<dbReference type="GO" id="GO:0003729">
    <property type="term" value="F:mRNA binding"/>
    <property type="evidence" value="ECO:0007669"/>
    <property type="project" value="TreeGrafter"/>
</dbReference>
<name>A0A7J7JXF6_BUGNE</name>
<feature type="coiled-coil region" evidence="4">
    <location>
        <begin position="172"/>
        <end position="199"/>
    </location>
</feature>
<accession>A0A7J7JXF6</accession>
<protein>
    <submittedName>
        <fullName evidence="6">THOC5</fullName>
    </submittedName>
</protein>
<keyword evidence="7" id="KW-1185">Reference proteome</keyword>
<evidence type="ECO:0000256" key="4">
    <source>
        <dbReference type="SAM" id="Coils"/>
    </source>
</evidence>
<keyword evidence="4" id="KW-0175">Coiled coil</keyword>
<evidence type="ECO:0000313" key="6">
    <source>
        <dbReference type="EMBL" id="KAF6030657.1"/>
    </source>
</evidence>
<evidence type="ECO:0000256" key="1">
    <source>
        <dbReference type="ARBA" id="ARBA00004123"/>
    </source>
</evidence>
<organism evidence="6 7">
    <name type="scientific">Bugula neritina</name>
    <name type="common">Brown bryozoan</name>
    <name type="synonym">Sertularia neritina</name>
    <dbReference type="NCBI Taxonomy" id="10212"/>
    <lineage>
        <taxon>Eukaryota</taxon>
        <taxon>Metazoa</taxon>
        <taxon>Spiralia</taxon>
        <taxon>Lophotrochozoa</taxon>
        <taxon>Bryozoa</taxon>
        <taxon>Gymnolaemata</taxon>
        <taxon>Cheilostomatida</taxon>
        <taxon>Flustrina</taxon>
        <taxon>Buguloidea</taxon>
        <taxon>Bugulidae</taxon>
        <taxon>Bugula</taxon>
    </lineage>
</organism>
<evidence type="ECO:0000256" key="2">
    <source>
        <dbReference type="ARBA" id="ARBA00008044"/>
    </source>
</evidence>
<evidence type="ECO:0000256" key="5">
    <source>
        <dbReference type="SAM" id="MobiDB-lite"/>
    </source>
</evidence>
<dbReference type="AlphaFoldDB" id="A0A7J7JXF6"/>
<dbReference type="GO" id="GO:0000445">
    <property type="term" value="C:THO complex part of transcription export complex"/>
    <property type="evidence" value="ECO:0007669"/>
    <property type="project" value="TreeGrafter"/>
</dbReference>
<sequence length="664" mass="75076">MEVEESKSRDKMADLSTFKSTVAAIKDSLGVIHDLKMGNDPTAPAEICEQRIFTSLAIAKLRKLNRLSHLGSFRAKDTTSEKRIKSDQYHLQLQNLLYEVGHLQKEINKCLEFRSKDEELNLVSVEEFYLKLPQKYLGSVYIGLLFFVEFEVTKTSEHELRKARLQWELEQRKLLANKLSETKKAIEESQNDIQLREAKLESLAPKLTKILEACFYQTSAGIPRDAFEQDRLQSQLAKYLPQPLFVLFKNLNALQYHDGKGNLTATIEGDMDSARSFVSNTTTKDEDSDSDQEEETHKVSKHRRRMASVQEENLESRVLKQHPLYINLFLQCRSSDQLPAANQGVKVQLYIYYMVNMNMVTVKSELVDGSSAACSVTADDLLEANSILSSIFPDDHGTTCPSSFSQSQLDKLAPSTLSNLRAKIGTPFRWAQRLAGLSVLSTEVTEPKLSSVSVVVKKLKTLVLNRVELVHQLADLEKCNLAVPSNSGELLPRQLPQTKLYHWSRCTFEDFSELAHADEYVKSGAVTPECIIYLAKLTCFHVKVLAHVSISGDYPSTRPIVLLKIEDRQPGECLTRNNSNAIRCIEREINLGKIEETESIVNQLNLQLVRLAWCCDVLIAVNTHETGSPQASLHVKFVPHCRRGRDRQLPLTYNSTTGFFGYSQ</sequence>
<reference evidence="6" key="1">
    <citation type="submission" date="2020-06" db="EMBL/GenBank/DDBJ databases">
        <title>Draft genome of Bugula neritina, a colonial animal packing powerful symbionts and potential medicines.</title>
        <authorList>
            <person name="Rayko M."/>
        </authorList>
    </citation>
    <scope>NUCLEOTIDE SEQUENCE [LARGE SCALE GENOMIC DNA]</scope>
    <source>
        <strain evidence="6">Kwan_BN1</strain>
    </source>
</reference>
<dbReference type="OrthoDB" id="20582at2759"/>
<evidence type="ECO:0000256" key="3">
    <source>
        <dbReference type="ARBA" id="ARBA00023242"/>
    </source>
</evidence>
<dbReference type="EMBL" id="VXIV02001682">
    <property type="protein sequence ID" value="KAF6030657.1"/>
    <property type="molecule type" value="Genomic_DNA"/>
</dbReference>
<comment type="subcellular location">
    <subcellularLocation>
        <location evidence="1">Nucleus</location>
    </subcellularLocation>
</comment>
<proteinExistence type="inferred from homology"/>
<dbReference type="InterPro" id="IPR019163">
    <property type="entry name" value="THO_Thoc5"/>
</dbReference>
<dbReference type="PANTHER" id="PTHR13375:SF3">
    <property type="entry name" value="THO COMPLEX SUBUNIT 5 HOMOLOG"/>
    <property type="match status" value="1"/>
</dbReference>
<dbReference type="GO" id="GO:0006406">
    <property type="term" value="P:mRNA export from nucleus"/>
    <property type="evidence" value="ECO:0007669"/>
    <property type="project" value="TreeGrafter"/>
</dbReference>